<protein>
    <submittedName>
        <fullName evidence="1">Uncharacterized protein</fullName>
    </submittedName>
</protein>
<organism evidence="1 2">
    <name type="scientific">Roseateles toxinivorans</name>
    <dbReference type="NCBI Taxonomy" id="270368"/>
    <lineage>
        <taxon>Bacteria</taxon>
        <taxon>Pseudomonadati</taxon>
        <taxon>Pseudomonadota</taxon>
        <taxon>Betaproteobacteria</taxon>
        <taxon>Burkholderiales</taxon>
        <taxon>Sphaerotilaceae</taxon>
        <taxon>Roseateles</taxon>
    </lineage>
</organism>
<dbReference type="AlphaFoldDB" id="A0A4R6QRL8"/>
<evidence type="ECO:0000313" key="1">
    <source>
        <dbReference type="EMBL" id="TDP74134.1"/>
    </source>
</evidence>
<sequence>MCISAADAATLVGHARELGAGGYGAWLDAWSARMKDRLHELMQQRLIQLQKLAQEKPESVFRLICESVINKGGPLFASTAFRSFDGKERPSYFHDLAVVCLRTLDKEEPKTIDGKYIALSEYVLQEFSLHVYFHRDDLQSYDPDRIMHDAFDQPADSFSEALWRAAELVYHGVPLVRFTADGPQTVIEPDELYVFLSKKGELQDVSSSFTSLPEWTKGLAFELSHLEAHNLMFAAADQLTHVQVLARRSALRRMLALPVPAANGIDGLTLPTHSKLLLLMRQIVDRYYGPNFQIDEVDSWPRQKDVVDWLKAQGLSEREAMAIDIVSRPDRLRSR</sequence>
<accession>A0A4R6QRL8</accession>
<proteinExistence type="predicted"/>
<comment type="caution">
    <text evidence="1">The sequence shown here is derived from an EMBL/GenBank/DDBJ whole genome shotgun (WGS) entry which is preliminary data.</text>
</comment>
<gene>
    <name evidence="1" type="ORF">DES47_101186</name>
</gene>
<dbReference type="Proteomes" id="UP000295361">
    <property type="component" value="Unassembled WGS sequence"/>
</dbReference>
<name>A0A4R6QRL8_9BURK</name>
<dbReference type="EMBL" id="SNXS01000001">
    <property type="protein sequence ID" value="TDP74134.1"/>
    <property type="molecule type" value="Genomic_DNA"/>
</dbReference>
<reference evidence="1 2" key="1">
    <citation type="submission" date="2019-03" db="EMBL/GenBank/DDBJ databases">
        <title>Genomic Encyclopedia of Type Strains, Phase IV (KMG-IV): sequencing the most valuable type-strain genomes for metagenomic binning, comparative biology and taxonomic classification.</title>
        <authorList>
            <person name="Goeker M."/>
        </authorList>
    </citation>
    <scope>NUCLEOTIDE SEQUENCE [LARGE SCALE GENOMIC DNA]</scope>
    <source>
        <strain evidence="1 2">DSM 16998</strain>
    </source>
</reference>
<evidence type="ECO:0000313" key="2">
    <source>
        <dbReference type="Proteomes" id="UP000295361"/>
    </source>
</evidence>
<keyword evidence="2" id="KW-1185">Reference proteome</keyword>
<dbReference type="InParanoid" id="A0A4R6QRL8"/>